<comment type="subcellular location">
    <subcellularLocation>
        <location evidence="1">Nucleus</location>
    </subcellularLocation>
</comment>
<evidence type="ECO:0000313" key="6">
    <source>
        <dbReference type="EMBL" id="KAF7350066.1"/>
    </source>
</evidence>
<keyword evidence="5" id="KW-0539">Nucleus</keyword>
<keyword evidence="7" id="KW-1185">Reference proteome</keyword>
<comment type="caution">
    <text evidence="6">The sequence shown here is derived from an EMBL/GenBank/DDBJ whole genome shotgun (WGS) entry which is preliminary data.</text>
</comment>
<accession>A0A8H7CW06</accession>
<evidence type="ECO:0000256" key="2">
    <source>
        <dbReference type="ARBA" id="ARBA00022723"/>
    </source>
</evidence>
<evidence type="ECO:0000256" key="1">
    <source>
        <dbReference type="ARBA" id="ARBA00004123"/>
    </source>
</evidence>
<name>A0A8H7CW06_9AGAR</name>
<dbReference type="CDD" id="cd12148">
    <property type="entry name" value="fungal_TF_MHR"/>
    <property type="match status" value="1"/>
</dbReference>
<dbReference type="InterPro" id="IPR050815">
    <property type="entry name" value="TF_fung"/>
</dbReference>
<dbReference type="PANTHER" id="PTHR47338:SF29">
    <property type="entry name" value="ZN(2)-C6 FUNGAL-TYPE DOMAIN-CONTAINING PROTEIN"/>
    <property type="match status" value="1"/>
</dbReference>
<sequence length="498" mass="55235">MEFECCPFHSVKGQGCDGTRPVCNPCRLRPPRSLVPCQYSHTPTASKQHSPTTPLDDMPNNMGNGIRASSAVGQEALVYLSDPYVSPKGCTYSQNGPWSSTMYQPHFMEASTEPPAQVIERLFDVFWNRFSSSGLFFLEPVQFRASFLLQLPVGHPFRPAPGLLSAMYLWCRHMSSNNATHLPTENELLTLTTQNLAHDLGHPRLVLQTIQAQTLLSYYYLNSARLLEGDAYLNQHCTAAVSLAWCVGIKGTRWLGTEPDPPFAFSRTFCDPMNEIKETERINTFWGLLLLNNFWLAASGISATIPYDVKEISLPWPTNDTSFSRLADCQTVARFLGGEDLSAHSPVALLVKSSILVERVIAFCTQSTGDSGANQFSGPEFQTLLVTRCFANVAMVRLHAPRAASSAESIGKSLMAARQVVSDVNKALLLEWQYADPMLGPLILSVCNFSILQPLSFREKEIELQPLLSFMSRLAQLSPMIQHYYAVTYTSIGSLSEL</sequence>
<protein>
    <recommendedName>
        <fullName evidence="8">Transcription factor domain-containing protein</fullName>
    </recommendedName>
</protein>
<evidence type="ECO:0000256" key="5">
    <source>
        <dbReference type="ARBA" id="ARBA00023242"/>
    </source>
</evidence>
<dbReference type="OrthoDB" id="3062786at2759"/>
<evidence type="ECO:0000313" key="7">
    <source>
        <dbReference type="Proteomes" id="UP000620124"/>
    </source>
</evidence>
<dbReference type="AlphaFoldDB" id="A0A8H7CW06"/>
<dbReference type="EMBL" id="JACAZI010000010">
    <property type="protein sequence ID" value="KAF7350066.1"/>
    <property type="molecule type" value="Genomic_DNA"/>
</dbReference>
<evidence type="ECO:0000256" key="4">
    <source>
        <dbReference type="ARBA" id="ARBA00023163"/>
    </source>
</evidence>
<dbReference type="PANTHER" id="PTHR47338">
    <property type="entry name" value="ZN(II)2CYS6 TRANSCRIPTION FACTOR (EUROFUNG)-RELATED"/>
    <property type="match status" value="1"/>
</dbReference>
<evidence type="ECO:0008006" key="8">
    <source>
        <dbReference type="Google" id="ProtNLM"/>
    </source>
</evidence>
<dbReference type="GO" id="GO:0046872">
    <property type="term" value="F:metal ion binding"/>
    <property type="evidence" value="ECO:0007669"/>
    <property type="project" value="UniProtKB-KW"/>
</dbReference>
<gene>
    <name evidence="6" type="ORF">MVEN_01308400</name>
</gene>
<dbReference type="GO" id="GO:0000981">
    <property type="term" value="F:DNA-binding transcription factor activity, RNA polymerase II-specific"/>
    <property type="evidence" value="ECO:0007669"/>
    <property type="project" value="InterPro"/>
</dbReference>
<reference evidence="6" key="1">
    <citation type="submission" date="2020-05" db="EMBL/GenBank/DDBJ databases">
        <title>Mycena genomes resolve the evolution of fungal bioluminescence.</title>
        <authorList>
            <person name="Tsai I.J."/>
        </authorList>
    </citation>
    <scope>NUCLEOTIDE SEQUENCE</scope>
    <source>
        <strain evidence="6">CCC161011</strain>
    </source>
</reference>
<organism evidence="6 7">
    <name type="scientific">Mycena venus</name>
    <dbReference type="NCBI Taxonomy" id="2733690"/>
    <lineage>
        <taxon>Eukaryota</taxon>
        <taxon>Fungi</taxon>
        <taxon>Dikarya</taxon>
        <taxon>Basidiomycota</taxon>
        <taxon>Agaricomycotina</taxon>
        <taxon>Agaricomycetes</taxon>
        <taxon>Agaricomycetidae</taxon>
        <taxon>Agaricales</taxon>
        <taxon>Marasmiineae</taxon>
        <taxon>Mycenaceae</taxon>
        <taxon>Mycena</taxon>
    </lineage>
</organism>
<dbReference type="Proteomes" id="UP000620124">
    <property type="component" value="Unassembled WGS sequence"/>
</dbReference>
<keyword evidence="2" id="KW-0479">Metal-binding</keyword>
<keyword evidence="3" id="KW-0805">Transcription regulation</keyword>
<proteinExistence type="predicted"/>
<dbReference type="GO" id="GO:0005634">
    <property type="term" value="C:nucleus"/>
    <property type="evidence" value="ECO:0007669"/>
    <property type="project" value="UniProtKB-SubCell"/>
</dbReference>
<keyword evidence="4" id="KW-0804">Transcription</keyword>
<evidence type="ECO:0000256" key="3">
    <source>
        <dbReference type="ARBA" id="ARBA00023015"/>
    </source>
</evidence>